<evidence type="ECO:0000256" key="7">
    <source>
        <dbReference type="ARBA" id="ARBA00022723"/>
    </source>
</evidence>
<keyword evidence="12" id="KW-0503">Monooxygenase</keyword>
<dbReference type="GO" id="GO:0004497">
    <property type="term" value="F:monooxygenase activity"/>
    <property type="evidence" value="ECO:0007669"/>
    <property type="project" value="UniProtKB-KW"/>
</dbReference>
<evidence type="ECO:0000256" key="13">
    <source>
        <dbReference type="ARBA" id="ARBA00023136"/>
    </source>
</evidence>
<evidence type="ECO:0000313" key="14">
    <source>
        <dbReference type="EMBL" id="RZC38624.1"/>
    </source>
</evidence>
<keyword evidence="13" id="KW-0472">Membrane</keyword>
<evidence type="ECO:0000313" key="15">
    <source>
        <dbReference type="Proteomes" id="UP000292052"/>
    </source>
</evidence>
<keyword evidence="6" id="KW-0349">Heme</keyword>
<dbReference type="STRING" id="1661398.A0A482W0T8"/>
<keyword evidence="9" id="KW-0492">Microsome</keyword>
<keyword evidence="10" id="KW-0560">Oxidoreductase</keyword>
<dbReference type="InterPro" id="IPR050476">
    <property type="entry name" value="Insect_CytP450_Detox"/>
</dbReference>
<comment type="function">
    <text evidence="2">May be involved in the metabolism of insect hormones and in the breakdown of synthetic insecticides.</text>
</comment>
<accession>A0A482W0T8</accession>
<organism evidence="14 15">
    <name type="scientific">Asbolus verrucosus</name>
    <name type="common">Desert ironclad beetle</name>
    <dbReference type="NCBI Taxonomy" id="1661398"/>
    <lineage>
        <taxon>Eukaryota</taxon>
        <taxon>Metazoa</taxon>
        <taxon>Ecdysozoa</taxon>
        <taxon>Arthropoda</taxon>
        <taxon>Hexapoda</taxon>
        <taxon>Insecta</taxon>
        <taxon>Pterygota</taxon>
        <taxon>Neoptera</taxon>
        <taxon>Endopterygota</taxon>
        <taxon>Coleoptera</taxon>
        <taxon>Polyphaga</taxon>
        <taxon>Cucujiformia</taxon>
        <taxon>Tenebrionidae</taxon>
        <taxon>Pimeliinae</taxon>
        <taxon>Asbolus</taxon>
    </lineage>
</organism>
<dbReference type="Gene3D" id="1.10.630.10">
    <property type="entry name" value="Cytochrome P450"/>
    <property type="match status" value="1"/>
</dbReference>
<evidence type="ECO:0000256" key="5">
    <source>
        <dbReference type="ARBA" id="ARBA00010617"/>
    </source>
</evidence>
<evidence type="ECO:0000256" key="12">
    <source>
        <dbReference type="ARBA" id="ARBA00023033"/>
    </source>
</evidence>
<comment type="similarity">
    <text evidence="5">Belongs to the cytochrome P450 family.</text>
</comment>
<dbReference type="SUPFAM" id="SSF48264">
    <property type="entry name" value="Cytochrome P450"/>
    <property type="match status" value="1"/>
</dbReference>
<comment type="cofactor">
    <cofactor evidence="1">
        <name>heme</name>
        <dbReference type="ChEBI" id="CHEBI:30413"/>
    </cofactor>
</comment>
<dbReference type="PANTHER" id="PTHR24292:SF84">
    <property type="entry name" value="CYTOCHROME P450 28A5-RELATED"/>
    <property type="match status" value="1"/>
</dbReference>
<dbReference type="GO" id="GO:0005506">
    <property type="term" value="F:iron ion binding"/>
    <property type="evidence" value="ECO:0007669"/>
    <property type="project" value="InterPro"/>
</dbReference>
<dbReference type="PANTHER" id="PTHR24292">
    <property type="entry name" value="CYTOCHROME P450"/>
    <property type="match status" value="1"/>
</dbReference>
<protein>
    <submittedName>
        <fullName evidence="14">p450 domain containing protein</fullName>
    </submittedName>
</protein>
<evidence type="ECO:0000256" key="4">
    <source>
        <dbReference type="ARBA" id="ARBA00004406"/>
    </source>
</evidence>
<dbReference type="OrthoDB" id="2789670at2759"/>
<keyword evidence="11" id="KW-0408">Iron</keyword>
<evidence type="ECO:0000256" key="11">
    <source>
        <dbReference type="ARBA" id="ARBA00023004"/>
    </source>
</evidence>
<dbReference type="InterPro" id="IPR036396">
    <property type="entry name" value="Cyt_P450_sf"/>
</dbReference>
<proteinExistence type="inferred from homology"/>
<keyword evidence="8" id="KW-0256">Endoplasmic reticulum</keyword>
<dbReference type="GO" id="GO:0020037">
    <property type="term" value="F:heme binding"/>
    <property type="evidence" value="ECO:0007669"/>
    <property type="project" value="InterPro"/>
</dbReference>
<dbReference type="AlphaFoldDB" id="A0A482W0T8"/>
<keyword evidence="15" id="KW-1185">Reference proteome</keyword>
<dbReference type="Pfam" id="PF00067">
    <property type="entry name" value="p450"/>
    <property type="match status" value="1"/>
</dbReference>
<dbReference type="EMBL" id="QDEB01041568">
    <property type="protein sequence ID" value="RZC38624.1"/>
    <property type="molecule type" value="Genomic_DNA"/>
</dbReference>
<evidence type="ECO:0000256" key="6">
    <source>
        <dbReference type="ARBA" id="ARBA00022617"/>
    </source>
</evidence>
<dbReference type="InterPro" id="IPR001128">
    <property type="entry name" value="Cyt_P450"/>
</dbReference>
<evidence type="ECO:0000256" key="10">
    <source>
        <dbReference type="ARBA" id="ARBA00023002"/>
    </source>
</evidence>
<gene>
    <name evidence="14" type="ORF">BDFB_013333</name>
</gene>
<reference evidence="14 15" key="1">
    <citation type="submission" date="2017-03" db="EMBL/GenBank/DDBJ databases">
        <title>Genome of the blue death feigning beetle - Asbolus verrucosus.</title>
        <authorList>
            <person name="Rider S.D."/>
        </authorList>
    </citation>
    <scope>NUCLEOTIDE SEQUENCE [LARGE SCALE GENOMIC DNA]</scope>
    <source>
        <strain evidence="14">Butters</strain>
        <tissue evidence="14">Head and leg muscle</tissue>
    </source>
</reference>
<dbReference type="GO" id="GO:0016705">
    <property type="term" value="F:oxidoreductase activity, acting on paired donors, with incorporation or reduction of molecular oxygen"/>
    <property type="evidence" value="ECO:0007669"/>
    <property type="project" value="InterPro"/>
</dbReference>
<name>A0A482W0T8_ASBVE</name>
<evidence type="ECO:0000256" key="1">
    <source>
        <dbReference type="ARBA" id="ARBA00001971"/>
    </source>
</evidence>
<evidence type="ECO:0000256" key="8">
    <source>
        <dbReference type="ARBA" id="ARBA00022824"/>
    </source>
</evidence>
<keyword evidence="7" id="KW-0479">Metal-binding</keyword>
<evidence type="ECO:0000256" key="2">
    <source>
        <dbReference type="ARBA" id="ARBA00003690"/>
    </source>
</evidence>
<comment type="caution">
    <text evidence="14">The sequence shown here is derived from an EMBL/GenBank/DDBJ whole genome shotgun (WGS) entry which is preliminary data.</text>
</comment>
<evidence type="ECO:0000256" key="9">
    <source>
        <dbReference type="ARBA" id="ARBA00022848"/>
    </source>
</evidence>
<comment type="subcellular location">
    <subcellularLocation>
        <location evidence="4">Endoplasmic reticulum membrane</location>
        <topology evidence="4">Peripheral membrane protein</topology>
    </subcellularLocation>
    <subcellularLocation>
        <location evidence="3">Microsome membrane</location>
        <topology evidence="3">Peripheral membrane protein</topology>
    </subcellularLocation>
</comment>
<dbReference type="Proteomes" id="UP000292052">
    <property type="component" value="Unassembled WGS sequence"/>
</dbReference>
<sequence length="155" mass="17496">MEDGARTANTRIHKWKKTVDEVVVCSFTRNKFAIGGTMNGEGYEAKELCSRFTLNNVANCAFDIEDKCSEEDNKAQLQLREEVVQNFADNNDKLPYDALQAMPYLDGVINETLRIYPPVFSLQRICTSSHTLTQENGKSATIENYFAIVWSSHGC</sequence>
<evidence type="ECO:0000256" key="3">
    <source>
        <dbReference type="ARBA" id="ARBA00004174"/>
    </source>
</evidence>
<dbReference type="GO" id="GO:0005789">
    <property type="term" value="C:endoplasmic reticulum membrane"/>
    <property type="evidence" value="ECO:0007669"/>
    <property type="project" value="UniProtKB-SubCell"/>
</dbReference>